<dbReference type="AlphaFoldDB" id="A0A1W2F427"/>
<evidence type="ECO:0000313" key="5">
    <source>
        <dbReference type="Proteomes" id="UP000192678"/>
    </source>
</evidence>
<dbReference type="Pfam" id="PF04773">
    <property type="entry name" value="FecR"/>
    <property type="match status" value="1"/>
</dbReference>
<dbReference type="InterPro" id="IPR012373">
    <property type="entry name" value="Ferrdict_sens_TM"/>
</dbReference>
<reference evidence="4 5" key="1">
    <citation type="submission" date="2017-04" db="EMBL/GenBank/DDBJ databases">
        <authorList>
            <person name="Afonso C.L."/>
            <person name="Miller P.J."/>
            <person name="Scott M.A."/>
            <person name="Spackman E."/>
            <person name="Goraichik I."/>
            <person name="Dimitrov K.M."/>
            <person name="Suarez D.L."/>
            <person name="Swayne D.E."/>
        </authorList>
    </citation>
    <scope>NUCLEOTIDE SEQUENCE [LARGE SCALE GENOMIC DNA]</scope>
    <source>
        <strain evidence="4 5">DSM 19625</strain>
    </source>
</reference>
<protein>
    <submittedName>
        <fullName evidence="4">FecR family protein</fullName>
    </submittedName>
</protein>
<keyword evidence="5" id="KW-1185">Reference proteome</keyword>
<dbReference type="PANTHER" id="PTHR30273:SF2">
    <property type="entry name" value="PROTEIN FECR"/>
    <property type="match status" value="1"/>
</dbReference>
<keyword evidence="1" id="KW-1133">Transmembrane helix</keyword>
<dbReference type="PANTHER" id="PTHR30273">
    <property type="entry name" value="PERIPLASMIC SIGNAL SENSOR AND SIGMA FACTOR ACTIVATOR FECR-RELATED"/>
    <property type="match status" value="1"/>
</dbReference>
<organism evidence="4 5">
    <name type="scientific">Pedobacter nyackensis</name>
    <dbReference type="NCBI Taxonomy" id="475255"/>
    <lineage>
        <taxon>Bacteria</taxon>
        <taxon>Pseudomonadati</taxon>
        <taxon>Bacteroidota</taxon>
        <taxon>Sphingobacteriia</taxon>
        <taxon>Sphingobacteriales</taxon>
        <taxon>Sphingobacteriaceae</taxon>
        <taxon>Pedobacter</taxon>
    </lineage>
</organism>
<dbReference type="EMBL" id="FWYB01000020">
    <property type="protein sequence ID" value="SMD16674.1"/>
    <property type="molecule type" value="Genomic_DNA"/>
</dbReference>
<gene>
    <name evidence="4" type="ORF">SAMN04488101_12065</name>
</gene>
<accession>A0A1W2F427</accession>
<dbReference type="Pfam" id="PF16344">
    <property type="entry name" value="FecR_C"/>
    <property type="match status" value="1"/>
</dbReference>
<evidence type="ECO:0000259" key="2">
    <source>
        <dbReference type="Pfam" id="PF04773"/>
    </source>
</evidence>
<dbReference type="InterPro" id="IPR006860">
    <property type="entry name" value="FecR"/>
</dbReference>
<dbReference type="STRING" id="475255.SAMN04488101_12065"/>
<dbReference type="FunFam" id="2.60.120.1440:FF:000001">
    <property type="entry name" value="Putative anti-sigma factor"/>
    <property type="match status" value="1"/>
</dbReference>
<evidence type="ECO:0000259" key="3">
    <source>
        <dbReference type="Pfam" id="PF16344"/>
    </source>
</evidence>
<dbReference type="Gene3D" id="2.60.120.1440">
    <property type="match status" value="1"/>
</dbReference>
<name>A0A1W2F427_9SPHI</name>
<proteinExistence type="predicted"/>
<sequence>MDKHAFMQLAGKVTDGTATEQELSLYSNYINHFKSDTEWDDQLMGNEEATKLQLFEMINSVTEMKVIPFYKHRTFSYLVAACIALISITIGIIFYNNYTQHSGDKNRTVLKNDIAPGGNKAILTLADGSQVLLSDADNGKIAEEAGISITKSKDGQLIYQVNNPALAAATGNEPVVTYNTISTPRGGQYQVLLPDGTQVWLNASSSLKFPTSFIANQRNVMLTGEAYFEVSRNKKKPFIVNVGEMKVEVLGTHFDVMAYPDEQSINTTLIEGSVKVARNNESRILKPGQQAIVGDEMQVVKAAGDVIAWKNGLTSFKDADIRTIMRQVARWYDVEVNYEGEIPRRLFTGEISRKANLSELIKIIELSNIQLRLEGKTITVMP</sequence>
<evidence type="ECO:0000256" key="1">
    <source>
        <dbReference type="SAM" id="Phobius"/>
    </source>
</evidence>
<evidence type="ECO:0000313" key="4">
    <source>
        <dbReference type="EMBL" id="SMD16674.1"/>
    </source>
</evidence>
<dbReference type="GO" id="GO:0016989">
    <property type="term" value="F:sigma factor antagonist activity"/>
    <property type="evidence" value="ECO:0007669"/>
    <property type="project" value="TreeGrafter"/>
</dbReference>
<dbReference type="InterPro" id="IPR032508">
    <property type="entry name" value="FecR_C"/>
</dbReference>
<feature type="domain" description="FecR protein" evidence="2">
    <location>
        <begin position="180"/>
        <end position="275"/>
    </location>
</feature>
<keyword evidence="1" id="KW-0472">Membrane</keyword>
<keyword evidence="1" id="KW-0812">Transmembrane</keyword>
<dbReference type="Gene3D" id="3.55.50.30">
    <property type="match status" value="1"/>
</dbReference>
<feature type="domain" description="Protein FecR C-terminal" evidence="3">
    <location>
        <begin position="315"/>
        <end position="380"/>
    </location>
</feature>
<feature type="transmembrane region" description="Helical" evidence="1">
    <location>
        <begin position="74"/>
        <end position="95"/>
    </location>
</feature>
<dbReference type="Proteomes" id="UP000192678">
    <property type="component" value="Unassembled WGS sequence"/>
</dbReference>